<reference evidence="2" key="1">
    <citation type="submission" date="2023-08" db="EMBL/GenBank/DDBJ databases">
        <title>Black Yeasts Isolated from many extreme environments.</title>
        <authorList>
            <person name="Coleine C."/>
            <person name="Stajich J.E."/>
            <person name="Selbmann L."/>
        </authorList>
    </citation>
    <scope>NUCLEOTIDE SEQUENCE</scope>
    <source>
        <strain evidence="2">CCFEE 5810</strain>
    </source>
</reference>
<dbReference type="InterPro" id="IPR003719">
    <property type="entry name" value="Phenazine_PhzF-like"/>
</dbReference>
<dbReference type="EMBL" id="JAVRQU010000004">
    <property type="protein sequence ID" value="KAK5703933.1"/>
    <property type="molecule type" value="Genomic_DNA"/>
</dbReference>
<feature type="active site" evidence="1">
    <location>
        <position position="49"/>
    </location>
</feature>
<gene>
    <name evidence="2" type="ORF">LTR97_002946</name>
</gene>
<evidence type="ECO:0008006" key="4">
    <source>
        <dbReference type="Google" id="ProtNLM"/>
    </source>
</evidence>
<name>A0AAN7ZV55_9PEZI</name>
<dbReference type="NCBIfam" id="TIGR00654">
    <property type="entry name" value="PhzF_family"/>
    <property type="match status" value="1"/>
</dbReference>
<dbReference type="GO" id="GO:0005737">
    <property type="term" value="C:cytoplasm"/>
    <property type="evidence" value="ECO:0007669"/>
    <property type="project" value="TreeGrafter"/>
</dbReference>
<dbReference type="PANTHER" id="PTHR13774">
    <property type="entry name" value="PHENAZINE BIOSYNTHESIS PROTEIN"/>
    <property type="match status" value="1"/>
</dbReference>
<dbReference type="AlphaFoldDB" id="A0AAN7ZV55"/>
<dbReference type="GO" id="GO:0016853">
    <property type="term" value="F:isomerase activity"/>
    <property type="evidence" value="ECO:0007669"/>
    <property type="project" value="TreeGrafter"/>
</dbReference>
<proteinExistence type="predicted"/>
<sequence>MPNLSFVTVDVFTTTRFAGNPLAICTVPKGTDVSTEQMQTITREFNLSETVFLHEQESENGQSPEWRVRIFMVNSELPFAGHPTIGTACYALGTLTNNASRGKLLCKAGPIGLDYNNGVARASIPHNVHVHTESRFTAEQLHQLQPALADRKIHSIDVVSPVKGMNFICVELDNLEDLALVSVSGVKPTAKLDQDWNVGFSGSYFYVVQQTDAEGVQVRTRMIEGALEDPATGSAACGLCAFLSLKGRSAGKPFVVTQGVEMGRKSDIGVTVTLTGDSKSVEKIELSGSAVKVMEGTVHYD</sequence>
<protein>
    <recommendedName>
        <fullName evidence="4">Diaminopimelate epimerase-like protein</fullName>
    </recommendedName>
</protein>
<evidence type="ECO:0000313" key="2">
    <source>
        <dbReference type="EMBL" id="KAK5703933.1"/>
    </source>
</evidence>
<dbReference type="Proteomes" id="UP001310594">
    <property type="component" value="Unassembled WGS sequence"/>
</dbReference>
<dbReference type="Gene3D" id="3.10.310.10">
    <property type="entry name" value="Diaminopimelate Epimerase, Chain A, domain 1"/>
    <property type="match status" value="2"/>
</dbReference>
<evidence type="ECO:0000256" key="1">
    <source>
        <dbReference type="PIRSR" id="PIRSR016184-1"/>
    </source>
</evidence>
<dbReference type="Pfam" id="PF02567">
    <property type="entry name" value="PhzC-PhzF"/>
    <property type="match status" value="1"/>
</dbReference>
<dbReference type="SUPFAM" id="SSF54506">
    <property type="entry name" value="Diaminopimelate epimerase-like"/>
    <property type="match status" value="1"/>
</dbReference>
<comment type="caution">
    <text evidence="2">The sequence shown here is derived from an EMBL/GenBank/DDBJ whole genome shotgun (WGS) entry which is preliminary data.</text>
</comment>
<accession>A0AAN7ZV55</accession>
<dbReference type="PANTHER" id="PTHR13774:SF32">
    <property type="entry name" value="ANTISENSE-ENHANCING SEQUENCE 1"/>
    <property type="match status" value="1"/>
</dbReference>
<organism evidence="2 3">
    <name type="scientific">Elasticomyces elasticus</name>
    <dbReference type="NCBI Taxonomy" id="574655"/>
    <lineage>
        <taxon>Eukaryota</taxon>
        <taxon>Fungi</taxon>
        <taxon>Dikarya</taxon>
        <taxon>Ascomycota</taxon>
        <taxon>Pezizomycotina</taxon>
        <taxon>Dothideomycetes</taxon>
        <taxon>Dothideomycetidae</taxon>
        <taxon>Mycosphaerellales</taxon>
        <taxon>Teratosphaeriaceae</taxon>
        <taxon>Elasticomyces</taxon>
    </lineage>
</organism>
<dbReference type="PIRSF" id="PIRSF016184">
    <property type="entry name" value="PhzC_PhzF"/>
    <property type="match status" value="1"/>
</dbReference>
<evidence type="ECO:0000313" key="3">
    <source>
        <dbReference type="Proteomes" id="UP001310594"/>
    </source>
</evidence>